<dbReference type="EMBL" id="CP002541">
    <property type="protein sequence ID" value="ADY14203.1"/>
    <property type="molecule type" value="Genomic_DNA"/>
</dbReference>
<dbReference type="STRING" id="158189.SpiBuddy_2389"/>
<keyword evidence="2" id="KW-1185">Reference proteome</keyword>
<dbReference type="Proteomes" id="UP000008466">
    <property type="component" value="Chromosome"/>
</dbReference>
<accession>F0RRF1</accession>
<evidence type="ECO:0000313" key="2">
    <source>
        <dbReference type="Proteomes" id="UP000008466"/>
    </source>
</evidence>
<dbReference type="OrthoDB" id="69057at2"/>
<gene>
    <name evidence="1" type="ordered locus">SpiBuddy_2389</name>
</gene>
<sequence length="81" mass="9272">MFEVEKLKLENLGFRYTHNGADSTRTIMIDVINFLFQADDDVSAPHQAFIDRIVLDPCLGKKSEKARVLAAKHKKDWVILV</sequence>
<evidence type="ECO:0000313" key="1">
    <source>
        <dbReference type="EMBL" id="ADY14203.1"/>
    </source>
</evidence>
<reference evidence="2" key="1">
    <citation type="submission" date="2011-02" db="EMBL/GenBank/DDBJ databases">
        <title>Complete sequence of Spirochaeta sp. Buddy.</title>
        <authorList>
            <person name="Lucas S."/>
            <person name="Copeland A."/>
            <person name="Lapidus A."/>
            <person name="Cheng J.-F."/>
            <person name="Goodwin L."/>
            <person name="Pitluck S."/>
            <person name="Zeytun A."/>
            <person name="Detter J.C."/>
            <person name="Han C."/>
            <person name="Tapia R."/>
            <person name="Land M."/>
            <person name="Hauser L."/>
            <person name="Kyrpides N."/>
            <person name="Ivanova N."/>
            <person name="Mikhailova N."/>
            <person name="Pagani I."/>
            <person name="Ritalahti K.M."/>
            <person name="Loeffler F.E."/>
            <person name="Woyke T."/>
        </authorList>
    </citation>
    <scope>NUCLEOTIDE SEQUENCE [LARGE SCALE GENOMIC DNA]</scope>
    <source>
        <strain evidence="2">ATCC BAA-1886 / DSM 22777 / Buddy</strain>
    </source>
</reference>
<dbReference type="KEGG" id="sbu:SpiBuddy_2389"/>
<dbReference type="AlphaFoldDB" id="F0RRF1"/>
<name>F0RRF1_SPHGB</name>
<dbReference type="RefSeq" id="WP_013608049.1">
    <property type="nucleotide sequence ID" value="NC_015152.1"/>
</dbReference>
<protein>
    <submittedName>
        <fullName evidence="1">Uncharacterized protein</fullName>
    </submittedName>
</protein>
<proteinExistence type="predicted"/>
<dbReference type="HOGENOM" id="CLU_2572065_0_0_12"/>
<organism evidence="1 2">
    <name type="scientific">Sphaerochaeta globosa (strain ATCC BAA-1886 / DSM 22777 / Buddy)</name>
    <name type="common">Spirochaeta sp. (strain Buddy)</name>
    <dbReference type="NCBI Taxonomy" id="158189"/>
    <lineage>
        <taxon>Bacteria</taxon>
        <taxon>Pseudomonadati</taxon>
        <taxon>Spirochaetota</taxon>
        <taxon>Spirochaetia</taxon>
        <taxon>Spirochaetales</taxon>
        <taxon>Sphaerochaetaceae</taxon>
        <taxon>Sphaerochaeta</taxon>
    </lineage>
</organism>